<dbReference type="Proteomes" id="UP000271162">
    <property type="component" value="Unassembled WGS sequence"/>
</dbReference>
<organism evidence="5">
    <name type="scientific">Nippostrongylus brasiliensis</name>
    <name type="common">Rat hookworm</name>
    <dbReference type="NCBI Taxonomy" id="27835"/>
    <lineage>
        <taxon>Eukaryota</taxon>
        <taxon>Metazoa</taxon>
        <taxon>Ecdysozoa</taxon>
        <taxon>Nematoda</taxon>
        <taxon>Chromadorea</taxon>
        <taxon>Rhabditida</taxon>
        <taxon>Rhabditina</taxon>
        <taxon>Rhabditomorpha</taxon>
        <taxon>Strongyloidea</taxon>
        <taxon>Heligmosomidae</taxon>
        <taxon>Nippostrongylus</taxon>
    </lineage>
</organism>
<reference evidence="5" key="1">
    <citation type="submission" date="2017-02" db="UniProtKB">
        <authorList>
            <consortium name="WormBaseParasite"/>
        </authorList>
    </citation>
    <scope>IDENTIFICATION</scope>
</reference>
<evidence type="ECO:0000313" key="5">
    <source>
        <dbReference type="WBParaSite" id="NBR_0002075201-mRNA-1"/>
    </source>
</evidence>
<keyword evidence="4" id="KW-1185">Reference proteome</keyword>
<comment type="cofactor">
    <cofactor evidence="2">
        <name>Ca(2+)</name>
        <dbReference type="ChEBI" id="CHEBI:29108"/>
    </cofactor>
</comment>
<keyword evidence="2" id="KW-0449">Lipoprotein</keyword>
<gene>
    <name evidence="3" type="ORF">NBR_LOCUS20753</name>
</gene>
<comment type="function">
    <text evidence="2">May mediate accelerated ATP-independent bidirectional transbilayer migration of phospholipids upon binding calcium ions that results in a loss of phospholipid asymmetry in the plasma membrane.</text>
</comment>
<evidence type="ECO:0000256" key="2">
    <source>
        <dbReference type="RuleBase" id="RU363116"/>
    </source>
</evidence>
<proteinExistence type="inferred from homology"/>
<dbReference type="GO" id="GO:0005886">
    <property type="term" value="C:plasma membrane"/>
    <property type="evidence" value="ECO:0007669"/>
    <property type="project" value="TreeGrafter"/>
</dbReference>
<accession>A0A0N4YU30</accession>
<name>A0A0N4YU30_NIPBR</name>
<sequence length="185" mass="20349">MSAKNCPPLYMTVQIGYVKQRRACCASSFHIMDAEGNNVLTIDGPCCCLACGCHDINFPVTTPSNAEIGNIAKRWGGFIREALTDADVFKIYYAFEESSCLQRQCCGPHRGFVIHIVDSSNNVSAPSMGKIGKITKRWSGCVREALTDADIFSVSFPMDLDVETKALLLAAALMIDFMEFEQSKQ</sequence>
<dbReference type="WBParaSite" id="NBR_0002075201-mRNA-1">
    <property type="protein sequence ID" value="NBR_0002075201-mRNA-1"/>
    <property type="gene ID" value="NBR_0002075201"/>
</dbReference>
<dbReference type="InterPro" id="IPR005552">
    <property type="entry name" value="Scramblase"/>
</dbReference>
<evidence type="ECO:0000313" key="4">
    <source>
        <dbReference type="Proteomes" id="UP000271162"/>
    </source>
</evidence>
<keyword evidence="2" id="KW-0564">Palmitate</keyword>
<evidence type="ECO:0000313" key="3">
    <source>
        <dbReference type="EMBL" id="VDL84491.1"/>
    </source>
</evidence>
<dbReference type="PANTHER" id="PTHR23248:SF63">
    <property type="entry name" value="PHOSPHOLIPID SCRAMBLASE"/>
    <property type="match status" value="1"/>
</dbReference>
<dbReference type="PANTHER" id="PTHR23248">
    <property type="entry name" value="PHOSPHOLIPID SCRAMBLASE-RELATED"/>
    <property type="match status" value="1"/>
</dbReference>
<dbReference type="Pfam" id="PF03803">
    <property type="entry name" value="Scramblase"/>
    <property type="match status" value="2"/>
</dbReference>
<dbReference type="AlphaFoldDB" id="A0A0N4YU30"/>
<protein>
    <recommendedName>
        <fullName evidence="2">Phospholipid scramblase</fullName>
    </recommendedName>
</protein>
<dbReference type="STRING" id="27835.A0A0N4YU30"/>
<evidence type="ECO:0000256" key="1">
    <source>
        <dbReference type="ARBA" id="ARBA00005350"/>
    </source>
</evidence>
<dbReference type="GO" id="GO:0017128">
    <property type="term" value="F:phospholipid scramblase activity"/>
    <property type="evidence" value="ECO:0007669"/>
    <property type="project" value="InterPro"/>
</dbReference>
<dbReference type="EMBL" id="UYSL01025482">
    <property type="protein sequence ID" value="VDL84491.1"/>
    <property type="molecule type" value="Genomic_DNA"/>
</dbReference>
<keyword evidence="2" id="KW-0106">Calcium</keyword>
<comment type="similarity">
    <text evidence="1 2">Belongs to the phospholipid scramblase family.</text>
</comment>
<reference evidence="3 4" key="2">
    <citation type="submission" date="2018-11" db="EMBL/GenBank/DDBJ databases">
        <authorList>
            <consortium name="Pathogen Informatics"/>
        </authorList>
    </citation>
    <scope>NUCLEOTIDE SEQUENCE [LARGE SCALE GENOMIC DNA]</scope>
</reference>